<evidence type="ECO:0000256" key="1">
    <source>
        <dbReference type="ARBA" id="ARBA00022723"/>
    </source>
</evidence>
<feature type="domain" description="Peptidase M24" evidence="4">
    <location>
        <begin position="135"/>
        <end position="337"/>
    </location>
</feature>
<dbReference type="PANTHER" id="PTHR46112">
    <property type="entry name" value="AMINOPEPTIDASE"/>
    <property type="match status" value="1"/>
</dbReference>
<gene>
    <name evidence="6" type="ORF">CHS0354_023712</name>
</gene>
<reference evidence="6" key="1">
    <citation type="journal article" date="2021" name="Genome Biol. Evol.">
        <title>A High-Quality Reference Genome for a Parasitic Bivalve with Doubly Uniparental Inheritance (Bivalvia: Unionida).</title>
        <authorList>
            <person name="Smith C.H."/>
        </authorList>
    </citation>
    <scope>NUCLEOTIDE SEQUENCE</scope>
    <source>
        <strain evidence="6">CHS0354</strain>
    </source>
</reference>
<evidence type="ECO:0000256" key="2">
    <source>
        <dbReference type="ARBA" id="ARBA00022801"/>
    </source>
</evidence>
<dbReference type="InterPro" id="IPR050659">
    <property type="entry name" value="Peptidase_M24B"/>
</dbReference>
<dbReference type="Pfam" id="PF01321">
    <property type="entry name" value="Creatinase_N"/>
    <property type="match status" value="1"/>
</dbReference>
<dbReference type="SUPFAM" id="SSF55920">
    <property type="entry name" value="Creatinase/aminopeptidase"/>
    <property type="match status" value="1"/>
</dbReference>
<evidence type="ECO:0000256" key="3">
    <source>
        <dbReference type="RuleBase" id="RU000590"/>
    </source>
</evidence>
<name>A0AAE0VL06_9BIVA</name>
<dbReference type="Proteomes" id="UP001195483">
    <property type="component" value="Unassembled WGS sequence"/>
</dbReference>
<accession>A0AAE0VL06</accession>
<sequence length="353" mass="39266">MREDKLRKKLQEQSLDGLIITALSNIEWLTGFTGSHGIVLLLRSGLTYFLTDFRYQEQSQEEVTTCKVIITNQSLFDEINTVGIQLTGKIGFQSENLSFEMFEQLSQKLSECTLLPVKDFCCEYVSVKCDAEIDLIQKATDITAKVFDKILGIIRPEITEKELAAEISYWNKRFGADKDSFSPIVSSGARSALPHARPTDCKIGNQTVLLIDMGCRYNGYCSDQTRTLFLGTPDNEFRSVYEIILQAHLMGISGAKAGIYGKDLDSISRNHISSKGYGEHFGHGLGHGVGLQIHEHPRINTKSQDMLTKNMVITIEPGIYLPGKFGVRIEDAIVVTESGGVSLAKTNKRLITL</sequence>
<dbReference type="PANTHER" id="PTHR46112:SF3">
    <property type="entry name" value="AMINOPEPTIDASE YPDF"/>
    <property type="match status" value="1"/>
</dbReference>
<evidence type="ECO:0000313" key="7">
    <source>
        <dbReference type="Proteomes" id="UP001195483"/>
    </source>
</evidence>
<dbReference type="GO" id="GO:0046872">
    <property type="term" value="F:metal ion binding"/>
    <property type="evidence" value="ECO:0007669"/>
    <property type="project" value="UniProtKB-KW"/>
</dbReference>
<dbReference type="InterPro" id="IPR000587">
    <property type="entry name" value="Creatinase_N"/>
</dbReference>
<dbReference type="Gene3D" id="3.90.230.10">
    <property type="entry name" value="Creatinase/methionine aminopeptidase superfamily"/>
    <property type="match status" value="1"/>
</dbReference>
<comment type="similarity">
    <text evidence="3">Belongs to the peptidase M24B family.</text>
</comment>
<dbReference type="EMBL" id="JAEAOA010001427">
    <property type="protein sequence ID" value="KAK3582178.1"/>
    <property type="molecule type" value="Genomic_DNA"/>
</dbReference>
<dbReference type="Pfam" id="PF00557">
    <property type="entry name" value="Peptidase_M24"/>
    <property type="match status" value="1"/>
</dbReference>
<keyword evidence="1 3" id="KW-0479">Metal-binding</keyword>
<organism evidence="6 7">
    <name type="scientific">Potamilus streckersoni</name>
    <dbReference type="NCBI Taxonomy" id="2493646"/>
    <lineage>
        <taxon>Eukaryota</taxon>
        <taxon>Metazoa</taxon>
        <taxon>Spiralia</taxon>
        <taxon>Lophotrochozoa</taxon>
        <taxon>Mollusca</taxon>
        <taxon>Bivalvia</taxon>
        <taxon>Autobranchia</taxon>
        <taxon>Heteroconchia</taxon>
        <taxon>Palaeoheterodonta</taxon>
        <taxon>Unionida</taxon>
        <taxon>Unionoidea</taxon>
        <taxon>Unionidae</taxon>
        <taxon>Ambleminae</taxon>
        <taxon>Lampsilini</taxon>
        <taxon>Potamilus</taxon>
    </lineage>
</organism>
<dbReference type="GO" id="GO:0004177">
    <property type="term" value="F:aminopeptidase activity"/>
    <property type="evidence" value="ECO:0007669"/>
    <property type="project" value="UniProtKB-ARBA"/>
</dbReference>
<reference evidence="6" key="2">
    <citation type="journal article" date="2021" name="Genome Biol. Evol.">
        <title>Developing a high-quality reference genome for a parasitic bivalve with doubly uniparental inheritance (Bivalvia: Unionida).</title>
        <authorList>
            <person name="Smith C.H."/>
        </authorList>
    </citation>
    <scope>NUCLEOTIDE SEQUENCE</scope>
    <source>
        <strain evidence="6">CHS0354</strain>
        <tissue evidence="6">Mantle</tissue>
    </source>
</reference>
<protein>
    <submittedName>
        <fullName evidence="6">Uncharacterized protein</fullName>
    </submittedName>
</protein>
<feature type="domain" description="Creatinase N-terminal" evidence="5">
    <location>
        <begin position="3"/>
        <end position="118"/>
    </location>
</feature>
<dbReference type="InterPro" id="IPR000994">
    <property type="entry name" value="Pept_M24"/>
</dbReference>
<evidence type="ECO:0000259" key="4">
    <source>
        <dbReference type="Pfam" id="PF00557"/>
    </source>
</evidence>
<dbReference type="InterPro" id="IPR036005">
    <property type="entry name" value="Creatinase/aminopeptidase-like"/>
</dbReference>
<proteinExistence type="inferred from homology"/>
<dbReference type="SUPFAM" id="SSF53092">
    <property type="entry name" value="Creatinase/prolidase N-terminal domain"/>
    <property type="match status" value="1"/>
</dbReference>
<dbReference type="InterPro" id="IPR029149">
    <property type="entry name" value="Creatin/AminoP/Spt16_N"/>
</dbReference>
<evidence type="ECO:0000313" key="6">
    <source>
        <dbReference type="EMBL" id="KAK3582178.1"/>
    </source>
</evidence>
<keyword evidence="7" id="KW-1185">Reference proteome</keyword>
<dbReference type="Gene3D" id="3.40.350.10">
    <property type="entry name" value="Creatinase/prolidase N-terminal domain"/>
    <property type="match status" value="1"/>
</dbReference>
<dbReference type="AlphaFoldDB" id="A0AAE0VL06"/>
<comment type="caution">
    <text evidence="6">The sequence shown here is derived from an EMBL/GenBank/DDBJ whole genome shotgun (WGS) entry which is preliminary data.</text>
</comment>
<evidence type="ECO:0000259" key="5">
    <source>
        <dbReference type="Pfam" id="PF01321"/>
    </source>
</evidence>
<dbReference type="InterPro" id="IPR001131">
    <property type="entry name" value="Peptidase_M24B_aminopep-P_CS"/>
</dbReference>
<reference evidence="6" key="3">
    <citation type="submission" date="2023-05" db="EMBL/GenBank/DDBJ databases">
        <authorList>
            <person name="Smith C.H."/>
        </authorList>
    </citation>
    <scope>NUCLEOTIDE SEQUENCE</scope>
    <source>
        <strain evidence="6">CHS0354</strain>
        <tissue evidence="6">Mantle</tissue>
    </source>
</reference>
<dbReference type="PROSITE" id="PS00491">
    <property type="entry name" value="PROLINE_PEPTIDASE"/>
    <property type="match status" value="1"/>
</dbReference>
<keyword evidence="2" id="KW-0378">Hydrolase</keyword>